<evidence type="ECO:0000313" key="2">
    <source>
        <dbReference type="EMBL" id="KAK5089791.1"/>
    </source>
</evidence>
<feature type="region of interest" description="Disordered" evidence="1">
    <location>
        <begin position="544"/>
        <end position="581"/>
    </location>
</feature>
<sequence>MAEDCQPRKLRLLVKGKEKVDSLFRRKKKAKQTEGRNQHTDEDDFEHEVPILSRIADPAGTHPLRLKLKVNPPMTTNEDVDELPARTHEDKGMETDTVGEHHERAVKAERRRGIIGMDTLNFNTKTIVSHNRAIAKQPSPLLRPQQFTFVGHKPATSTTGLTSGLQTTQGQPTESQLQQAARDVFLESKPKPEHVSEERLTSQQDGITIKQFLDAEDKDGSKRKHLKHETPKTARPAESTKEPQARSSKGPLDHLKLNSTQPIPPPRLDTASPVTKPSNYVSPQIETPEAGPALYRSNHHNPTIPHHVFSNTVPDRTESLFFAQDAEDDAASPRRTVYGDVPALNHRQRERVPLGARIKDDDEDDIELNNISTAILPKTKKLHRHLRGMTDENKIAYDESRVPQTYYTAPNRLPNAYLAARRNLKRKRRSPSSLPLPDHIHRHTGSTAFNIFTNGILLYPELCLLLAAQLPVQTLINLYSISKDFHVIVNQRFTTVILNQLTLKAPHAARCYPWRCYERLCQPDPSLHAGTESLSSQMNHRAGANINIKPAPPPTHAVSQPTHEQHADATSQPRRPSTITIPPIHRKVPTFRYLHLALHREKTLWQIYQLFAAHGVPLPGHPSTPSFISTLHKLWFLLDIPDNPRRIAYTHSPTLFTPSDLSNTLVFIVKLDMLLNDPVGGEKRDGVRKMLLSACDGLGTLRRVLQRRDWTGEVSIIRAWTRYGLQLGDDESGGSERAISGGWVPLGLSAAEHAASSSVFGIPRAEVGLLKREFWGALSYDRTQKKKIASTAWGRKPMFLIRPDQLVLREAVRRKMVFRKQFLRALLFGYVDEESEVFERMEVADYNAGRSPVLEAEGEYEVDDVVAGVRALSVQEGGDELLDLGESKQGSPWTVRHCAPGGREMGLRREEKDGVRGFMEIWREEVRLEREEERRLRRGFRVLP</sequence>
<feature type="region of interest" description="Disordered" evidence="1">
    <location>
        <begin position="152"/>
        <end position="174"/>
    </location>
</feature>
<gene>
    <name evidence="2" type="ORF">LTR24_005843</name>
</gene>
<evidence type="ECO:0000256" key="1">
    <source>
        <dbReference type="SAM" id="MobiDB-lite"/>
    </source>
</evidence>
<feature type="compositionally biased region" description="Polar residues" evidence="1">
    <location>
        <begin position="557"/>
        <end position="572"/>
    </location>
</feature>
<protein>
    <submittedName>
        <fullName evidence="2">Uncharacterized protein</fullName>
    </submittedName>
</protein>
<feature type="compositionally biased region" description="Basic and acidic residues" evidence="1">
    <location>
        <begin position="31"/>
        <end position="40"/>
    </location>
</feature>
<accession>A0ABR0K818</accession>
<dbReference type="EMBL" id="JAVRRG010000070">
    <property type="protein sequence ID" value="KAK5089791.1"/>
    <property type="molecule type" value="Genomic_DNA"/>
</dbReference>
<reference evidence="2 3" key="1">
    <citation type="submission" date="2023-08" db="EMBL/GenBank/DDBJ databases">
        <title>Black Yeasts Isolated from many extreme environments.</title>
        <authorList>
            <person name="Coleine C."/>
            <person name="Stajich J.E."/>
            <person name="Selbmann L."/>
        </authorList>
    </citation>
    <scope>NUCLEOTIDE SEQUENCE [LARGE SCALE GENOMIC DNA]</scope>
    <source>
        <strain evidence="2 3">CCFEE 5885</strain>
    </source>
</reference>
<feature type="compositionally biased region" description="Basic and acidic residues" evidence="1">
    <location>
        <begin position="188"/>
        <end position="200"/>
    </location>
</feature>
<feature type="compositionally biased region" description="Low complexity" evidence="1">
    <location>
        <begin position="156"/>
        <end position="171"/>
    </location>
</feature>
<comment type="caution">
    <text evidence="2">The sequence shown here is derived from an EMBL/GenBank/DDBJ whole genome shotgun (WGS) entry which is preliminary data.</text>
</comment>
<proteinExistence type="predicted"/>
<name>A0ABR0K818_9EURO</name>
<keyword evidence="3" id="KW-1185">Reference proteome</keyword>
<feature type="region of interest" description="Disordered" evidence="1">
    <location>
        <begin position="188"/>
        <end position="277"/>
    </location>
</feature>
<evidence type="ECO:0000313" key="3">
    <source>
        <dbReference type="Proteomes" id="UP001345013"/>
    </source>
</evidence>
<organism evidence="2 3">
    <name type="scientific">Lithohypha guttulata</name>
    <dbReference type="NCBI Taxonomy" id="1690604"/>
    <lineage>
        <taxon>Eukaryota</taxon>
        <taxon>Fungi</taxon>
        <taxon>Dikarya</taxon>
        <taxon>Ascomycota</taxon>
        <taxon>Pezizomycotina</taxon>
        <taxon>Eurotiomycetes</taxon>
        <taxon>Chaetothyriomycetidae</taxon>
        <taxon>Chaetothyriales</taxon>
        <taxon>Trichomeriaceae</taxon>
        <taxon>Lithohypha</taxon>
    </lineage>
</organism>
<feature type="region of interest" description="Disordered" evidence="1">
    <location>
        <begin position="21"/>
        <end position="44"/>
    </location>
</feature>
<dbReference type="Proteomes" id="UP001345013">
    <property type="component" value="Unassembled WGS sequence"/>
</dbReference>